<organism evidence="3 4">
    <name type="scientific">Luteolibacter luteus</name>
    <dbReference type="NCBI Taxonomy" id="2728835"/>
    <lineage>
        <taxon>Bacteria</taxon>
        <taxon>Pseudomonadati</taxon>
        <taxon>Verrucomicrobiota</taxon>
        <taxon>Verrucomicrobiia</taxon>
        <taxon>Verrucomicrobiales</taxon>
        <taxon>Verrucomicrobiaceae</taxon>
        <taxon>Luteolibacter</taxon>
    </lineage>
</organism>
<dbReference type="InterPro" id="IPR032698">
    <property type="entry name" value="SirB1_N"/>
</dbReference>
<dbReference type="KEGG" id="luo:HHL09_03115"/>
<dbReference type="AlphaFoldDB" id="A0A858RE06"/>
<dbReference type="Proteomes" id="UP000501812">
    <property type="component" value="Chromosome"/>
</dbReference>
<evidence type="ECO:0000256" key="1">
    <source>
        <dbReference type="ARBA" id="ARBA00007100"/>
    </source>
</evidence>
<accession>A0A858RE06</accession>
<dbReference type="EMBL" id="CP051774">
    <property type="protein sequence ID" value="QJE94808.1"/>
    <property type="molecule type" value="Genomic_DNA"/>
</dbReference>
<name>A0A858RE06_9BACT</name>
<dbReference type="Pfam" id="PF13369">
    <property type="entry name" value="Transglut_core2"/>
    <property type="match status" value="1"/>
</dbReference>
<evidence type="ECO:0000313" key="4">
    <source>
        <dbReference type="Proteomes" id="UP000501812"/>
    </source>
</evidence>
<feature type="domain" description="Protein SirB1 N-terminal" evidence="2">
    <location>
        <begin position="130"/>
        <end position="256"/>
    </location>
</feature>
<protein>
    <recommendedName>
        <fullName evidence="2">Protein SirB1 N-terminal domain-containing protein</fullName>
    </recommendedName>
</protein>
<keyword evidence="4" id="KW-1185">Reference proteome</keyword>
<gene>
    <name evidence="3" type="ORF">HHL09_03115</name>
</gene>
<dbReference type="RefSeq" id="WP_169453029.1">
    <property type="nucleotide sequence ID" value="NZ_CP051774.1"/>
</dbReference>
<sequence>MTTRIDTSPERLAVLLRLLDDDSPPVRTSVEAALSEFGGDVSELLSEMDVTLSEADLELLSLLLLPSRRERLRREWIVPAGGAAAVHDDWEQFEALLRSLSDYLHDGVTMRQPLGDALDLLTEELQLVADEEGPAGINRALFESGRFEANIQEEDDPDNYDLAHVLAGNPSNAVGLGLIFLLIARRMDIDVDGLLLPQSLLCRYHEEGHVVLSEPLVKGRRVLVEDLAHRMRRYPRDVRAIAARPATPGELLVRVVEELATAWSVRGEVEDAELMEELLATLVKAPF</sequence>
<comment type="similarity">
    <text evidence="1">Belongs to the UPF0162 family.</text>
</comment>
<proteinExistence type="inferred from homology"/>
<reference evidence="3 4" key="1">
    <citation type="submission" date="2020-04" db="EMBL/GenBank/DDBJ databases">
        <title>Luteolibacter sp. G-1-1-1 isolated from soil.</title>
        <authorList>
            <person name="Dahal R.H."/>
        </authorList>
    </citation>
    <scope>NUCLEOTIDE SEQUENCE [LARGE SCALE GENOMIC DNA]</scope>
    <source>
        <strain evidence="3 4">G-1-1-1</strain>
    </source>
</reference>
<evidence type="ECO:0000259" key="2">
    <source>
        <dbReference type="Pfam" id="PF13369"/>
    </source>
</evidence>
<evidence type="ECO:0000313" key="3">
    <source>
        <dbReference type="EMBL" id="QJE94808.1"/>
    </source>
</evidence>